<accession>A0A7W9E2P1</accession>
<dbReference type="EMBL" id="JACHBQ010000001">
    <property type="protein sequence ID" value="MBB5639474.1"/>
    <property type="molecule type" value="Genomic_DNA"/>
</dbReference>
<dbReference type="Proteomes" id="UP000561726">
    <property type="component" value="Unassembled WGS sequence"/>
</dbReference>
<dbReference type="CDD" id="cd21132">
    <property type="entry name" value="EVE-like"/>
    <property type="match status" value="1"/>
</dbReference>
<comment type="caution">
    <text evidence="2">The sequence shown here is derived from an EMBL/GenBank/DDBJ whole genome shotgun (WGS) entry which is preliminary data.</text>
</comment>
<dbReference type="InterPro" id="IPR015947">
    <property type="entry name" value="PUA-like_sf"/>
</dbReference>
<dbReference type="SUPFAM" id="SSF88697">
    <property type="entry name" value="PUA domain-like"/>
    <property type="match status" value="1"/>
</dbReference>
<dbReference type="Gene3D" id="3.10.590.10">
    <property type="entry name" value="ph1033 like domains"/>
    <property type="match status" value="1"/>
</dbReference>
<evidence type="ECO:0000313" key="2">
    <source>
        <dbReference type="EMBL" id="MBB5639474.1"/>
    </source>
</evidence>
<evidence type="ECO:0000259" key="1">
    <source>
        <dbReference type="Pfam" id="PF01878"/>
    </source>
</evidence>
<name>A0A7W9E2P1_9MICO</name>
<dbReference type="RefSeq" id="WP_236628694.1">
    <property type="nucleotide sequence ID" value="NZ_JACHBQ010000001.1"/>
</dbReference>
<sequence>MAIRFWLGVAQREQVLRGVHMGMAQVSVAARDTLAGMGEADGIVYYSPKTAFEGESLREFTAIGRIADAAVWPPGDPGNEFRPWRRRTDYDSDAVATSIRPLLSVLELTRGDPNWGYQLRRGLLEISRHDFDMIRQQMRRPSADDL</sequence>
<evidence type="ECO:0000313" key="3">
    <source>
        <dbReference type="Proteomes" id="UP000561726"/>
    </source>
</evidence>
<dbReference type="AlphaFoldDB" id="A0A7W9E2P1"/>
<protein>
    <recommendedName>
        <fullName evidence="1">EVE domain-containing protein</fullName>
    </recommendedName>
</protein>
<feature type="domain" description="EVE" evidence="1">
    <location>
        <begin position="4"/>
        <end position="136"/>
    </location>
</feature>
<reference evidence="2 3" key="1">
    <citation type="submission" date="2020-08" db="EMBL/GenBank/DDBJ databases">
        <title>Sequencing the genomes of 1000 actinobacteria strains.</title>
        <authorList>
            <person name="Klenk H.-P."/>
        </authorList>
    </citation>
    <scope>NUCLEOTIDE SEQUENCE [LARGE SCALE GENOMIC DNA]</scope>
    <source>
        <strain evidence="2 3">DSM 21065</strain>
    </source>
</reference>
<gene>
    <name evidence="2" type="ORF">BJ997_000022</name>
</gene>
<organism evidence="2 3">
    <name type="scientific">Cryobacterium roopkundense</name>
    <dbReference type="NCBI Taxonomy" id="1001240"/>
    <lineage>
        <taxon>Bacteria</taxon>
        <taxon>Bacillati</taxon>
        <taxon>Actinomycetota</taxon>
        <taxon>Actinomycetes</taxon>
        <taxon>Micrococcales</taxon>
        <taxon>Microbacteriaceae</taxon>
        <taxon>Cryobacterium</taxon>
    </lineage>
</organism>
<dbReference type="Pfam" id="PF01878">
    <property type="entry name" value="EVE"/>
    <property type="match status" value="1"/>
</dbReference>
<proteinExistence type="predicted"/>
<dbReference type="InterPro" id="IPR002740">
    <property type="entry name" value="EVE_domain"/>
</dbReference>